<dbReference type="InterPro" id="IPR029058">
    <property type="entry name" value="AB_hydrolase_fold"/>
</dbReference>
<accession>A0A3S4V8Q2</accession>
<keyword evidence="3" id="KW-1185">Reference proteome</keyword>
<dbReference type="Gene3D" id="2.60.120.260">
    <property type="entry name" value="Galactose-binding domain-like"/>
    <property type="match status" value="1"/>
</dbReference>
<dbReference type="PANTHER" id="PTHR43056">
    <property type="entry name" value="PEPTIDASE S9 PROLYL OLIGOPEPTIDASE"/>
    <property type="match status" value="1"/>
</dbReference>
<dbReference type="EMBL" id="LR134473">
    <property type="protein sequence ID" value="VEI04291.1"/>
    <property type="molecule type" value="Genomic_DNA"/>
</dbReference>
<dbReference type="InterPro" id="IPR000383">
    <property type="entry name" value="Xaa-Pro-like_dom"/>
</dbReference>
<dbReference type="GeneID" id="82885216"/>
<dbReference type="Gene3D" id="3.40.50.1820">
    <property type="entry name" value="alpha/beta hydrolase"/>
    <property type="match status" value="1"/>
</dbReference>
<evidence type="ECO:0000313" key="3">
    <source>
        <dbReference type="Proteomes" id="UP000277858"/>
    </source>
</evidence>
<keyword evidence="1 2" id="KW-0378">Hydrolase</keyword>
<gene>
    <name evidence="2" type="primary">cocE</name>
    <name evidence="2" type="ORF">NCTC13652_02518</name>
</gene>
<dbReference type="AlphaFoldDB" id="A0A3S4V8Q2"/>
<dbReference type="SUPFAM" id="SSF49785">
    <property type="entry name" value="Galactose-binding domain-like"/>
    <property type="match status" value="1"/>
</dbReference>
<dbReference type="InterPro" id="IPR005674">
    <property type="entry name" value="CocE/Ser_esterase"/>
</dbReference>
<protein>
    <submittedName>
        <fullName evidence="2">Cocaine esterase</fullName>
        <ecNumber evidence="2">3.1.1.84</ecNumber>
    </submittedName>
</protein>
<dbReference type="InterPro" id="IPR013736">
    <property type="entry name" value="Xaa-Pro_dipept_C"/>
</dbReference>
<organism evidence="2 3">
    <name type="scientific">Acidipropionibacterium jensenii</name>
    <dbReference type="NCBI Taxonomy" id="1749"/>
    <lineage>
        <taxon>Bacteria</taxon>
        <taxon>Bacillati</taxon>
        <taxon>Actinomycetota</taxon>
        <taxon>Actinomycetes</taxon>
        <taxon>Propionibacteriales</taxon>
        <taxon>Propionibacteriaceae</taxon>
        <taxon>Acidipropionibacterium</taxon>
    </lineage>
</organism>
<evidence type="ECO:0000256" key="1">
    <source>
        <dbReference type="ARBA" id="ARBA00022801"/>
    </source>
</evidence>
<dbReference type="RefSeq" id="WP_028702268.1">
    <property type="nucleotide sequence ID" value="NZ_CP040635.1"/>
</dbReference>
<dbReference type="Pfam" id="PF08530">
    <property type="entry name" value="PepX_C"/>
    <property type="match status" value="1"/>
</dbReference>
<dbReference type="InterPro" id="IPR050585">
    <property type="entry name" value="Xaa-Pro_dipeptidyl-ppase/CocE"/>
</dbReference>
<name>A0A3S4V8Q2_9ACTN</name>
<reference evidence="2 3" key="1">
    <citation type="submission" date="2018-12" db="EMBL/GenBank/DDBJ databases">
        <authorList>
            <consortium name="Pathogen Informatics"/>
        </authorList>
    </citation>
    <scope>NUCLEOTIDE SEQUENCE [LARGE SCALE GENOMIC DNA]</scope>
    <source>
        <strain evidence="2 3">NCTC13652</strain>
    </source>
</reference>
<dbReference type="EC" id="3.1.1.84" evidence="2"/>
<dbReference type="PANTHER" id="PTHR43056:SF10">
    <property type="entry name" value="COCE_NOND FAMILY, PUTATIVE (AFU_ORTHOLOGUE AFUA_7G00600)-RELATED"/>
    <property type="match status" value="1"/>
</dbReference>
<evidence type="ECO:0000313" key="2">
    <source>
        <dbReference type="EMBL" id="VEI04291.1"/>
    </source>
</evidence>
<dbReference type="STRING" id="1122997.GCA_000425285_00438"/>
<dbReference type="GO" id="GO:0008239">
    <property type="term" value="F:dipeptidyl-peptidase activity"/>
    <property type="evidence" value="ECO:0007669"/>
    <property type="project" value="InterPro"/>
</dbReference>
<dbReference type="NCBIfam" id="TIGR00976">
    <property type="entry name" value="CocE_NonD"/>
    <property type="match status" value="2"/>
</dbReference>
<dbReference type="Pfam" id="PF02129">
    <property type="entry name" value="Peptidase_S15"/>
    <property type="match status" value="1"/>
</dbReference>
<proteinExistence type="predicted"/>
<dbReference type="InterPro" id="IPR008979">
    <property type="entry name" value="Galactose-bd-like_sf"/>
</dbReference>
<dbReference type="Gene3D" id="1.10.3020.20">
    <property type="match status" value="1"/>
</dbReference>
<dbReference type="SMART" id="SM00939">
    <property type="entry name" value="PepX_C"/>
    <property type="match status" value="1"/>
</dbReference>
<dbReference type="SUPFAM" id="SSF53474">
    <property type="entry name" value="alpha/beta-Hydrolases"/>
    <property type="match status" value="1"/>
</dbReference>
<dbReference type="OrthoDB" id="5240615at2"/>
<dbReference type="Proteomes" id="UP000277858">
    <property type="component" value="Chromosome"/>
</dbReference>
<sequence>MTSNSLDKPWRRSGRAGYALRRVRALLHPPVSVYEMSADVRKDQDVEVRLRDGVTLRLNLFRPAGRSDPLPVIVSAHPYGKDAVPRRRRGRWSLNPQFRIMNQPAPLKISDQTSWEAPDPVWWAQQGFAVINLDVRGGGRSEGSGRLFSDQEADDIAQVIEWAAARPWSNGRVGMLGVSYLAISQYKVAALGPPALRAICPWEGFTDAYRDFFTPGGVVENGFARVWLFLSSRVARLEGGVAAERRRHPLRDQWWRAITPDLARIRVPILVCTSFSDANLHSAGSMRAFQQAGSRHRHAYAHRGPKWATFYSQQARSCQLAFLNRYLRGEDVAEPPPLRLEIRDRGDHIVEVRDEQEWPLARTEWRRLHLAGDGTLRQTQPGTGRTAFDLRRNAARFDHRFDQDTELSGPMTLRLQVATRGARDPRLFVAVEKWAQGRPVPFEGSYGYGRDHIAQGRLRLAVREIDERLSTAHQPEHAFDRLVPVRDGEEMEVVIALTPSATLFHAGESLRLLVCGRYPQPRNPLFGHFPTRYEPSRGGIAVISWTPDRPSTLEIPVIPARAVVPGR</sequence>